<dbReference type="InterPro" id="IPR006311">
    <property type="entry name" value="TAT_signal"/>
</dbReference>
<dbReference type="PROSITE" id="PS51318">
    <property type="entry name" value="TAT"/>
    <property type="match status" value="1"/>
</dbReference>
<organism evidence="13 14">
    <name type="scientific">Aeromonas popoffii</name>
    <dbReference type="NCBI Taxonomy" id="70856"/>
    <lineage>
        <taxon>Bacteria</taxon>
        <taxon>Pseudomonadati</taxon>
        <taxon>Pseudomonadota</taxon>
        <taxon>Gammaproteobacteria</taxon>
        <taxon>Aeromonadales</taxon>
        <taxon>Aeromonadaceae</taxon>
        <taxon>Aeromonas</taxon>
    </lineage>
</organism>
<dbReference type="EC" id="1.16.3.4" evidence="5"/>
<keyword evidence="4 13" id="KW-0560">Oxidoreductase</keyword>
<feature type="signal peptide" evidence="10">
    <location>
        <begin position="1"/>
        <end position="27"/>
    </location>
</feature>
<evidence type="ECO:0000256" key="3">
    <source>
        <dbReference type="ARBA" id="ARBA00022729"/>
    </source>
</evidence>
<dbReference type="NCBIfam" id="NF008205">
    <property type="entry name" value="PRK10965.1"/>
    <property type="match status" value="1"/>
</dbReference>
<evidence type="ECO:0000259" key="12">
    <source>
        <dbReference type="Pfam" id="PF07732"/>
    </source>
</evidence>
<dbReference type="EMBL" id="JAGRZL010000011">
    <property type="protein sequence ID" value="MBR7628194.1"/>
    <property type="molecule type" value="Genomic_DNA"/>
</dbReference>
<dbReference type="CDD" id="cd13890">
    <property type="entry name" value="CuRO_3_CueO_FtsP"/>
    <property type="match status" value="1"/>
</dbReference>
<keyword evidence="3 10" id="KW-0732">Signal</keyword>
<dbReference type="Pfam" id="PF10518">
    <property type="entry name" value="TAT_signal"/>
    <property type="match status" value="1"/>
</dbReference>
<dbReference type="NCBIfam" id="TIGR01409">
    <property type="entry name" value="TAT_signal_seq"/>
    <property type="match status" value="1"/>
</dbReference>
<evidence type="ECO:0000313" key="14">
    <source>
        <dbReference type="Proteomes" id="UP000675653"/>
    </source>
</evidence>
<dbReference type="Pfam" id="PF07732">
    <property type="entry name" value="Cu-oxidase_3"/>
    <property type="match status" value="1"/>
</dbReference>
<evidence type="ECO:0000256" key="9">
    <source>
        <dbReference type="ARBA" id="ARBA00048092"/>
    </source>
</evidence>
<feature type="chain" id="PRO_5046739132" description="Multicopper oxidase CueO" evidence="10">
    <location>
        <begin position="28"/>
        <end position="560"/>
    </location>
</feature>
<dbReference type="InterPro" id="IPR019546">
    <property type="entry name" value="TAT_signal_bac_arc"/>
</dbReference>
<dbReference type="GO" id="GO:0004322">
    <property type="term" value="F:ferroxidase activity"/>
    <property type="evidence" value="ECO:0007669"/>
    <property type="project" value="UniProtKB-EC"/>
</dbReference>
<evidence type="ECO:0000313" key="13">
    <source>
        <dbReference type="EMBL" id="MBR7628194.1"/>
    </source>
</evidence>
<dbReference type="PANTHER" id="PTHR48267">
    <property type="entry name" value="CUPREDOXIN SUPERFAMILY PROTEIN"/>
    <property type="match status" value="1"/>
</dbReference>
<dbReference type="InterPro" id="IPR008972">
    <property type="entry name" value="Cupredoxin"/>
</dbReference>
<evidence type="ECO:0000256" key="6">
    <source>
        <dbReference type="ARBA" id="ARBA00041027"/>
    </source>
</evidence>
<gene>
    <name evidence="13" type="primary">cueO</name>
    <name evidence="13" type="ORF">KAT72_03890</name>
</gene>
<dbReference type="Gene3D" id="2.60.40.420">
    <property type="entry name" value="Cupredoxins - blue copper proteins"/>
    <property type="match status" value="3"/>
</dbReference>
<keyword evidence="14" id="KW-1185">Reference proteome</keyword>
<comment type="subunit">
    <text evidence="1">Monomer.</text>
</comment>
<dbReference type="PANTHER" id="PTHR48267:SF1">
    <property type="entry name" value="BILIRUBIN OXIDASE"/>
    <property type="match status" value="1"/>
</dbReference>
<dbReference type="CDD" id="cd13867">
    <property type="entry name" value="CuRO_2_CueO_FtsP"/>
    <property type="match status" value="1"/>
</dbReference>
<dbReference type="PROSITE" id="PS00080">
    <property type="entry name" value="MULTICOPPER_OXIDASE2"/>
    <property type="match status" value="1"/>
</dbReference>
<comment type="caution">
    <text evidence="13">The sequence shown here is derived from an EMBL/GenBank/DDBJ whole genome shotgun (WGS) entry which is preliminary data.</text>
</comment>
<dbReference type="Proteomes" id="UP000675653">
    <property type="component" value="Unassembled WGS sequence"/>
</dbReference>
<evidence type="ECO:0000256" key="5">
    <source>
        <dbReference type="ARBA" id="ARBA00038978"/>
    </source>
</evidence>
<dbReference type="InterPro" id="IPR045087">
    <property type="entry name" value="Cu-oxidase_fam"/>
</dbReference>
<name>A0ABS5GM29_9GAMM</name>
<proteinExistence type="predicted"/>
<accession>A0ABS5GM29</accession>
<protein>
    <recommendedName>
        <fullName evidence="6">Multicopper oxidase CueO</fullName>
        <ecNumber evidence="5">1.16.3.4</ecNumber>
    </recommendedName>
    <alternativeName>
        <fullName evidence="7">Copper efflux oxidase</fullName>
    </alternativeName>
    <alternativeName>
        <fullName evidence="8">Cuprous oxidase</fullName>
    </alternativeName>
</protein>
<dbReference type="InterPro" id="IPR011706">
    <property type="entry name" value="Cu-oxidase_C"/>
</dbReference>
<dbReference type="InterPro" id="IPR002355">
    <property type="entry name" value="Cu_oxidase_Cu_BS"/>
</dbReference>
<dbReference type="SUPFAM" id="SSF49503">
    <property type="entry name" value="Cupredoxins"/>
    <property type="match status" value="3"/>
</dbReference>
<dbReference type="InterPro" id="IPR011707">
    <property type="entry name" value="Cu-oxidase-like_N"/>
</dbReference>
<evidence type="ECO:0000256" key="1">
    <source>
        <dbReference type="ARBA" id="ARBA00011245"/>
    </source>
</evidence>
<feature type="domain" description="Plastocyanin-like" evidence="11">
    <location>
        <begin position="448"/>
        <end position="559"/>
    </location>
</feature>
<evidence type="ECO:0000256" key="7">
    <source>
        <dbReference type="ARBA" id="ARBA00042896"/>
    </source>
</evidence>
<evidence type="ECO:0000256" key="2">
    <source>
        <dbReference type="ARBA" id="ARBA00022723"/>
    </source>
</evidence>
<dbReference type="CDD" id="cd04232">
    <property type="entry name" value="CuRO_1_CueO_FtsP"/>
    <property type="match status" value="1"/>
</dbReference>
<evidence type="ECO:0000256" key="4">
    <source>
        <dbReference type="ARBA" id="ARBA00023002"/>
    </source>
</evidence>
<evidence type="ECO:0000256" key="8">
    <source>
        <dbReference type="ARBA" id="ARBA00043090"/>
    </source>
</evidence>
<dbReference type="Pfam" id="PF07731">
    <property type="entry name" value="Cu-oxidase_2"/>
    <property type="match status" value="1"/>
</dbReference>
<feature type="domain" description="Plastocyanin-like" evidence="12">
    <location>
        <begin position="60"/>
        <end position="165"/>
    </location>
</feature>
<evidence type="ECO:0000256" key="10">
    <source>
        <dbReference type="SAM" id="SignalP"/>
    </source>
</evidence>
<comment type="catalytic activity">
    <reaction evidence="9">
        <text>4 Cu(+) + O2 + 4 H(+) = 4 Cu(2+) + 2 H2O</text>
        <dbReference type="Rhea" id="RHEA:30083"/>
        <dbReference type="ChEBI" id="CHEBI:15377"/>
        <dbReference type="ChEBI" id="CHEBI:15378"/>
        <dbReference type="ChEBI" id="CHEBI:15379"/>
        <dbReference type="ChEBI" id="CHEBI:29036"/>
        <dbReference type="ChEBI" id="CHEBI:49552"/>
        <dbReference type="EC" id="1.16.3.4"/>
    </reaction>
    <physiologicalReaction direction="left-to-right" evidence="9">
        <dbReference type="Rhea" id="RHEA:30084"/>
    </physiologicalReaction>
</comment>
<dbReference type="RefSeq" id="WP_212512795.1">
    <property type="nucleotide sequence ID" value="NZ_CAWQDX010000013.1"/>
</dbReference>
<sequence length="560" mass="60817">MQRRDFLKLSTALGAASALPWWGRAFAAERPALPIPAVLEPDESGVIQLIAQPGQMHWRRQPTHSWGYNGNLLGPTLRARQGQAVRICVSNRLAETSTVHWHGLEVPGTADGGPQASIPPGKQWRAAFRIEQPAATCWYHPHTHGQTGHQVAMGLAGLFILDDEESLRLPLPQRWGLDDIPLVLQDKRLDGQDQLDYQLDVLSAAVGWFGDLMLTNGVEYPSHAAPRGWLRLRLLNGCNARSLTLAASDGRALYVIGSDGGLLAEPVVLSELALLPGERFEVMVDARNGKPFDLISLPVRQMGMTLAPFDAALPVLRIQPSLIEGKGRLPDTLARLSALPEWQGLPSRTLTLSMDPELDRQGMQALMSRYGHAAMAGMSMDHGSAEAGMTMGAMKGAQGDAGGMAGMDHGDMVMPAGEMQHGTMAGMQGTMAGMQGGKGSAKPLDLHSGNRINGQPFAMNDPQFAVKLGQTERWIISGEGDMMLHPFHIHGTRFRILSENGQPVAPHRAGWKDIVNVEGGRSEVLVRFDHPAPRERAYMAHCHLLEHEDTGMMVSFTVEA</sequence>
<reference evidence="13 14" key="1">
    <citation type="submission" date="2021-04" db="EMBL/GenBank/DDBJ databases">
        <title>Draft Genome of Aeromonas popoffii ID682, isolated from a natural water source in Idaho.</title>
        <authorList>
            <person name="Testerman T."/>
            <person name="Graf J."/>
        </authorList>
    </citation>
    <scope>NUCLEOTIDE SEQUENCE [LARGE SCALE GENOMIC DNA]</scope>
    <source>
        <strain evidence="13 14">ID682</strain>
    </source>
</reference>
<keyword evidence="2" id="KW-0479">Metal-binding</keyword>
<evidence type="ECO:0000259" key="11">
    <source>
        <dbReference type="Pfam" id="PF07731"/>
    </source>
</evidence>